<gene>
    <name evidence="11" type="ORF">WMY93_026526</name>
</gene>
<reference evidence="12" key="1">
    <citation type="submission" date="2024-04" db="EMBL/GenBank/DDBJ databases">
        <title>Salinicola lusitanus LLJ914,a marine bacterium isolated from the Okinawa Trough.</title>
        <authorList>
            <person name="Li J."/>
        </authorList>
    </citation>
    <scope>NUCLEOTIDE SEQUENCE [LARGE SCALE GENOMIC DNA]</scope>
</reference>
<keyword evidence="3" id="KW-0677">Repeat</keyword>
<keyword evidence="5" id="KW-0325">Glycoprotein</keyword>
<dbReference type="InterPro" id="IPR001368">
    <property type="entry name" value="TNFR/NGFR_Cys_rich_reg"/>
</dbReference>
<dbReference type="GO" id="GO:0006954">
    <property type="term" value="P:inflammatory response"/>
    <property type="evidence" value="ECO:0007669"/>
    <property type="project" value="TreeGrafter"/>
</dbReference>
<evidence type="ECO:0008006" key="13">
    <source>
        <dbReference type="Google" id="ProtNLM"/>
    </source>
</evidence>
<dbReference type="GO" id="GO:0006915">
    <property type="term" value="P:apoptotic process"/>
    <property type="evidence" value="ECO:0007669"/>
    <property type="project" value="UniProtKB-KW"/>
</dbReference>
<dbReference type="GO" id="GO:0005031">
    <property type="term" value="F:tumor necrosis factor receptor activity"/>
    <property type="evidence" value="ECO:0007669"/>
    <property type="project" value="TreeGrafter"/>
</dbReference>
<feature type="domain" description="TNFR-Cys" evidence="10">
    <location>
        <begin position="71"/>
        <end position="113"/>
    </location>
</feature>
<keyword evidence="7" id="KW-1133">Transmembrane helix</keyword>
<feature type="signal peptide" evidence="8">
    <location>
        <begin position="1"/>
        <end position="28"/>
    </location>
</feature>
<evidence type="ECO:0000256" key="2">
    <source>
        <dbReference type="ARBA" id="ARBA00022729"/>
    </source>
</evidence>
<keyword evidence="2 8" id="KW-0732">Signal</keyword>
<dbReference type="PROSITE" id="PS50050">
    <property type="entry name" value="TNFR_NGFR_2"/>
    <property type="match status" value="2"/>
</dbReference>
<feature type="disulfide bond" evidence="6">
    <location>
        <begin position="134"/>
        <end position="147"/>
    </location>
</feature>
<accession>A0AAW0N234</accession>
<comment type="caution">
    <text evidence="6">Lacks conserved residue(s) required for the propagation of feature annotation.</text>
</comment>
<evidence type="ECO:0000256" key="8">
    <source>
        <dbReference type="SAM" id="SignalP"/>
    </source>
</evidence>
<dbReference type="Proteomes" id="UP001460270">
    <property type="component" value="Unassembled WGS sequence"/>
</dbReference>
<feature type="repeat" description="TNFR-Cys" evidence="6">
    <location>
        <begin position="71"/>
        <end position="113"/>
    </location>
</feature>
<feature type="domain" description="Death" evidence="9">
    <location>
        <begin position="303"/>
        <end position="377"/>
    </location>
</feature>
<comment type="caution">
    <text evidence="11">The sequence shown here is derived from an EMBL/GenBank/DDBJ whole genome shotgun (WGS) entry which is preliminary data.</text>
</comment>
<evidence type="ECO:0000259" key="9">
    <source>
        <dbReference type="PROSITE" id="PS50017"/>
    </source>
</evidence>
<feature type="disulfide bond" evidence="6">
    <location>
        <begin position="72"/>
        <end position="87"/>
    </location>
</feature>
<dbReference type="CDD" id="cd08313">
    <property type="entry name" value="Death_TNFR1"/>
    <property type="match status" value="1"/>
</dbReference>
<sequence length="380" mass="42925">MEDPQTQVVSDGLKIGLLLLLSVPAAAAAATQTCKASQFLTEDNICCEKCHKGEKLVENCHSSEHRTNCVPCPDGQYMDHVNFFHNCFSCRRCKPSNFEYQVSKCEAHRDTICRCLDGYYKSNIDSTTYECKTCSICTDNERQVSKCSHESNTVCECKENYYRVKKKCLPCSNCTVDCPDFCTRMRPTAGKQDTTSSLINVIAGVIVAAVLTVVLVVVVTHFVTKRQTKKKLLSSSQFKDSSKEYEEVTVHCEESLIHSLESHSELLQNHQESSNLPDCVPLEIKMSEVIYSLLDLVPVLQVKQLVRSLGVSDTVIERAELDHRASKEAHYQMLRAWAEQGSRACRGVLHLPQMQQLLDKLRLMHLEQTAQELETKYNLL</sequence>
<name>A0AAW0N234_9GOBI</name>
<feature type="repeat" description="TNFR-Cys" evidence="6">
    <location>
        <begin position="114"/>
        <end position="155"/>
    </location>
</feature>
<dbReference type="SMART" id="SM00005">
    <property type="entry name" value="DEATH"/>
    <property type="match status" value="1"/>
</dbReference>
<dbReference type="SUPFAM" id="SSF47986">
    <property type="entry name" value="DEATH domain"/>
    <property type="match status" value="1"/>
</dbReference>
<evidence type="ECO:0000256" key="7">
    <source>
        <dbReference type="SAM" id="Phobius"/>
    </source>
</evidence>
<evidence type="ECO:0000256" key="3">
    <source>
        <dbReference type="ARBA" id="ARBA00022737"/>
    </source>
</evidence>
<evidence type="ECO:0000259" key="10">
    <source>
        <dbReference type="PROSITE" id="PS50050"/>
    </source>
</evidence>
<evidence type="ECO:0000313" key="12">
    <source>
        <dbReference type="Proteomes" id="UP001460270"/>
    </source>
</evidence>
<dbReference type="AlphaFoldDB" id="A0AAW0N234"/>
<dbReference type="InterPro" id="IPR011029">
    <property type="entry name" value="DEATH-like_dom_sf"/>
</dbReference>
<feature type="domain" description="TNFR-Cys" evidence="10">
    <location>
        <begin position="114"/>
        <end position="155"/>
    </location>
</feature>
<organism evidence="11 12">
    <name type="scientific">Mugilogobius chulae</name>
    <name type="common">yellowstripe goby</name>
    <dbReference type="NCBI Taxonomy" id="88201"/>
    <lineage>
        <taxon>Eukaryota</taxon>
        <taxon>Metazoa</taxon>
        <taxon>Chordata</taxon>
        <taxon>Craniata</taxon>
        <taxon>Vertebrata</taxon>
        <taxon>Euteleostomi</taxon>
        <taxon>Actinopterygii</taxon>
        <taxon>Neopterygii</taxon>
        <taxon>Teleostei</taxon>
        <taxon>Neoteleostei</taxon>
        <taxon>Acanthomorphata</taxon>
        <taxon>Gobiaria</taxon>
        <taxon>Gobiiformes</taxon>
        <taxon>Gobioidei</taxon>
        <taxon>Gobiidae</taxon>
        <taxon>Gobionellinae</taxon>
        <taxon>Mugilogobius</taxon>
    </lineage>
</organism>
<dbReference type="SUPFAM" id="SSF57586">
    <property type="entry name" value="TNF receptor-like"/>
    <property type="match status" value="3"/>
</dbReference>
<evidence type="ECO:0000256" key="5">
    <source>
        <dbReference type="ARBA" id="ARBA00023180"/>
    </source>
</evidence>
<dbReference type="EMBL" id="JBBPFD010000019">
    <property type="protein sequence ID" value="KAK7886905.1"/>
    <property type="molecule type" value="Genomic_DNA"/>
</dbReference>
<dbReference type="Gene3D" id="1.10.533.10">
    <property type="entry name" value="Death Domain, Fas"/>
    <property type="match status" value="1"/>
</dbReference>
<proteinExistence type="predicted"/>
<evidence type="ECO:0000256" key="4">
    <source>
        <dbReference type="ARBA" id="ARBA00023157"/>
    </source>
</evidence>
<dbReference type="GO" id="GO:0043120">
    <property type="term" value="F:tumor necrosis factor binding"/>
    <property type="evidence" value="ECO:0007669"/>
    <property type="project" value="TreeGrafter"/>
</dbReference>
<dbReference type="PROSITE" id="PS50017">
    <property type="entry name" value="DEATH_DOMAIN"/>
    <property type="match status" value="1"/>
</dbReference>
<dbReference type="Pfam" id="PF00020">
    <property type="entry name" value="TNFR_c6"/>
    <property type="match status" value="2"/>
</dbReference>
<keyword evidence="12" id="KW-1185">Reference proteome</keyword>
<keyword evidence="1" id="KW-0053">Apoptosis</keyword>
<dbReference type="GO" id="GO:0043235">
    <property type="term" value="C:receptor complex"/>
    <property type="evidence" value="ECO:0007669"/>
    <property type="project" value="TreeGrafter"/>
</dbReference>
<dbReference type="PROSITE" id="PS00652">
    <property type="entry name" value="TNFR_NGFR_1"/>
    <property type="match status" value="1"/>
</dbReference>
<feature type="chain" id="PRO_5043609296" description="Tumor necrosis factor receptor superfamily member 1A" evidence="8">
    <location>
        <begin position="29"/>
        <end position="380"/>
    </location>
</feature>
<dbReference type="SMART" id="SM00208">
    <property type="entry name" value="TNFR"/>
    <property type="match status" value="3"/>
</dbReference>
<keyword evidence="4 6" id="KW-1015">Disulfide bond</keyword>
<feature type="transmembrane region" description="Helical" evidence="7">
    <location>
        <begin position="201"/>
        <end position="223"/>
    </location>
</feature>
<dbReference type="InterPro" id="IPR033994">
    <property type="entry name" value="TNFRSF1A_death"/>
</dbReference>
<keyword evidence="7" id="KW-0472">Membrane</keyword>
<dbReference type="PANTHER" id="PTHR46861">
    <property type="entry name" value="TUMOR NECROSIS FACTOR RECEPTOR SUPERFAMILY MEMBER 1A"/>
    <property type="match status" value="1"/>
</dbReference>
<keyword evidence="7" id="KW-0812">Transmembrane</keyword>
<dbReference type="Gene3D" id="2.10.50.10">
    <property type="entry name" value="Tumor Necrosis Factor Receptor, subunit A, domain 2"/>
    <property type="match status" value="3"/>
</dbReference>
<dbReference type="Pfam" id="PF00531">
    <property type="entry name" value="Death"/>
    <property type="match status" value="1"/>
</dbReference>
<dbReference type="PANTHER" id="PTHR46861:SF1">
    <property type="entry name" value="TUMOR NECROSIS FACTOR RECEPTOR SUPERFAMILY MEMBER 1A"/>
    <property type="match status" value="1"/>
</dbReference>
<dbReference type="InterPro" id="IPR000488">
    <property type="entry name" value="Death_dom"/>
</dbReference>
<evidence type="ECO:0000256" key="1">
    <source>
        <dbReference type="ARBA" id="ARBA00022703"/>
    </source>
</evidence>
<evidence type="ECO:0000256" key="6">
    <source>
        <dbReference type="PROSITE-ProRule" id="PRU00206"/>
    </source>
</evidence>
<protein>
    <recommendedName>
        <fullName evidence="13">Tumor necrosis factor receptor superfamily member 1A</fullName>
    </recommendedName>
</protein>
<dbReference type="InterPro" id="IPR052493">
    <property type="entry name" value="TNFRSF1A"/>
</dbReference>
<feature type="disulfide bond" evidence="6">
    <location>
        <begin position="137"/>
        <end position="155"/>
    </location>
</feature>
<evidence type="ECO:0000313" key="11">
    <source>
        <dbReference type="EMBL" id="KAK7886905.1"/>
    </source>
</evidence>
<dbReference type="GO" id="GO:0045121">
    <property type="term" value="C:membrane raft"/>
    <property type="evidence" value="ECO:0007669"/>
    <property type="project" value="TreeGrafter"/>
</dbReference>